<name>A0AAD4QHX5_9AGAM</name>
<dbReference type="AlphaFoldDB" id="A0AAD4QHX5"/>
<comment type="caution">
    <text evidence="1">The sequence shown here is derived from an EMBL/GenBank/DDBJ whole genome shotgun (WGS) entry which is preliminary data.</text>
</comment>
<dbReference type="EMBL" id="WTXG01000064">
    <property type="protein sequence ID" value="KAI0295054.1"/>
    <property type="molecule type" value="Genomic_DNA"/>
</dbReference>
<reference evidence="1" key="1">
    <citation type="journal article" date="2022" name="New Phytol.">
        <title>Evolutionary transition to the ectomycorrhizal habit in the genomes of a hyperdiverse lineage of mushroom-forming fungi.</title>
        <authorList>
            <person name="Looney B."/>
            <person name="Miyauchi S."/>
            <person name="Morin E."/>
            <person name="Drula E."/>
            <person name="Courty P.E."/>
            <person name="Kohler A."/>
            <person name="Kuo A."/>
            <person name="LaButti K."/>
            <person name="Pangilinan J."/>
            <person name="Lipzen A."/>
            <person name="Riley R."/>
            <person name="Andreopoulos W."/>
            <person name="He G."/>
            <person name="Johnson J."/>
            <person name="Nolan M."/>
            <person name="Tritt A."/>
            <person name="Barry K.W."/>
            <person name="Grigoriev I.V."/>
            <person name="Nagy L.G."/>
            <person name="Hibbett D."/>
            <person name="Henrissat B."/>
            <person name="Matheny P.B."/>
            <person name="Labbe J."/>
            <person name="Martin F.M."/>
        </authorList>
    </citation>
    <scope>NUCLEOTIDE SEQUENCE</scope>
    <source>
        <strain evidence="1">BPL690</strain>
    </source>
</reference>
<sequence>MDQTHVKLHILYHIARAMRYESIKLLLLTILLAGSTLRSMPRGVLETIITVEIIDDTHSSTCHYDYHLDCASGHRSQFTFTIAMISDSSLKITDFPLLCGTRCIASHASDPNSDVKMQSMSQSWMCSAKSTA</sequence>
<accession>A0AAD4QHX5</accession>
<evidence type="ECO:0000313" key="2">
    <source>
        <dbReference type="Proteomes" id="UP001203297"/>
    </source>
</evidence>
<dbReference type="Proteomes" id="UP001203297">
    <property type="component" value="Unassembled WGS sequence"/>
</dbReference>
<keyword evidence="2" id="KW-1185">Reference proteome</keyword>
<gene>
    <name evidence="1" type="ORF">B0F90DRAFT_1214844</name>
</gene>
<organism evidence="1 2">
    <name type="scientific">Multifurca ochricompacta</name>
    <dbReference type="NCBI Taxonomy" id="376703"/>
    <lineage>
        <taxon>Eukaryota</taxon>
        <taxon>Fungi</taxon>
        <taxon>Dikarya</taxon>
        <taxon>Basidiomycota</taxon>
        <taxon>Agaricomycotina</taxon>
        <taxon>Agaricomycetes</taxon>
        <taxon>Russulales</taxon>
        <taxon>Russulaceae</taxon>
        <taxon>Multifurca</taxon>
    </lineage>
</organism>
<proteinExistence type="predicted"/>
<protein>
    <submittedName>
        <fullName evidence="1">Uncharacterized protein</fullName>
    </submittedName>
</protein>
<evidence type="ECO:0000313" key="1">
    <source>
        <dbReference type="EMBL" id="KAI0295054.1"/>
    </source>
</evidence>